<reference evidence="1 2" key="1">
    <citation type="submission" date="2019-04" db="EMBL/GenBank/DDBJ databases">
        <title>Friends and foes A comparative genomics studyof 23 Aspergillus species from section Flavi.</title>
        <authorList>
            <consortium name="DOE Joint Genome Institute"/>
            <person name="Kjaerbolling I."/>
            <person name="Vesth T."/>
            <person name="Frisvad J.C."/>
            <person name="Nybo J.L."/>
            <person name="Theobald S."/>
            <person name="Kildgaard S."/>
            <person name="Isbrandt T."/>
            <person name="Kuo A."/>
            <person name="Sato A."/>
            <person name="Lyhne E.K."/>
            <person name="Kogle M.E."/>
            <person name="Wiebenga A."/>
            <person name="Kun R.S."/>
            <person name="Lubbers R.J."/>
            <person name="Makela M.R."/>
            <person name="Barry K."/>
            <person name="Chovatia M."/>
            <person name="Clum A."/>
            <person name="Daum C."/>
            <person name="Haridas S."/>
            <person name="He G."/>
            <person name="LaButti K."/>
            <person name="Lipzen A."/>
            <person name="Mondo S."/>
            <person name="Riley R."/>
            <person name="Salamov A."/>
            <person name="Simmons B.A."/>
            <person name="Magnuson J.K."/>
            <person name="Henrissat B."/>
            <person name="Mortensen U.H."/>
            <person name="Larsen T.O."/>
            <person name="Devries R.P."/>
            <person name="Grigoriev I.V."/>
            <person name="Machida M."/>
            <person name="Baker S.E."/>
            <person name="Andersen M.R."/>
        </authorList>
    </citation>
    <scope>NUCLEOTIDE SEQUENCE [LARGE SCALE GENOMIC DNA]</scope>
    <source>
        <strain evidence="1 2">CBS 763.97</strain>
    </source>
</reference>
<gene>
    <name evidence="1" type="ORF">BDV27DRAFT_153924</name>
</gene>
<evidence type="ECO:0000313" key="1">
    <source>
        <dbReference type="EMBL" id="KAE8368544.1"/>
    </source>
</evidence>
<dbReference type="AlphaFoldDB" id="A0A5N7AFA7"/>
<evidence type="ECO:0008006" key="3">
    <source>
        <dbReference type="Google" id="ProtNLM"/>
    </source>
</evidence>
<accession>A0A5N7AFA7</accession>
<dbReference type="GeneID" id="43656322"/>
<dbReference type="Proteomes" id="UP000326268">
    <property type="component" value="Unassembled WGS sequence"/>
</dbReference>
<proteinExistence type="predicted"/>
<sequence length="162" mass="18096">MDFTPIIWGAPSLPMNKTMVAAHPALTWYATYVIDLTTAFTTTSPSKYYCSYATLINADQSTIKGPDTICNHYMHVYGQFEKCVHDHIRTFALSNDEFGTHMLVVEMINNLHLKDGKGVVPLPQAFTYELSPAQEGAGTYGLQICKERCYFDMGLLQRAANA</sequence>
<evidence type="ECO:0000313" key="2">
    <source>
        <dbReference type="Proteomes" id="UP000326268"/>
    </source>
</evidence>
<dbReference type="OrthoDB" id="4971611at2759"/>
<name>A0A5N7AFA7_9EURO</name>
<protein>
    <recommendedName>
        <fullName evidence="3">SnoaL-like domain-containing protein</fullName>
    </recommendedName>
</protein>
<dbReference type="EMBL" id="ML737583">
    <property type="protein sequence ID" value="KAE8368544.1"/>
    <property type="molecule type" value="Genomic_DNA"/>
</dbReference>
<organism evidence="1 2">
    <name type="scientific">Aspergillus caelatus</name>
    <dbReference type="NCBI Taxonomy" id="61420"/>
    <lineage>
        <taxon>Eukaryota</taxon>
        <taxon>Fungi</taxon>
        <taxon>Dikarya</taxon>
        <taxon>Ascomycota</taxon>
        <taxon>Pezizomycotina</taxon>
        <taxon>Eurotiomycetes</taxon>
        <taxon>Eurotiomycetidae</taxon>
        <taxon>Eurotiales</taxon>
        <taxon>Aspergillaceae</taxon>
        <taxon>Aspergillus</taxon>
        <taxon>Aspergillus subgen. Circumdati</taxon>
    </lineage>
</organism>
<dbReference type="RefSeq" id="XP_031931625.1">
    <property type="nucleotide sequence ID" value="XM_032071876.1"/>
</dbReference>
<keyword evidence="2" id="KW-1185">Reference proteome</keyword>